<reference evidence="7" key="1">
    <citation type="submission" date="2022-03" db="EMBL/GenBank/DDBJ databases">
        <authorList>
            <person name="Woo C.Y."/>
        </authorList>
    </citation>
    <scope>NUCLEOTIDE SEQUENCE</scope>
    <source>
        <strain evidence="7">CYS-01</strain>
    </source>
</reference>
<accession>A0ABS9ZXL3</accession>
<evidence type="ECO:0000256" key="4">
    <source>
        <dbReference type="ARBA" id="ARBA00023163"/>
    </source>
</evidence>
<evidence type="ECO:0000256" key="3">
    <source>
        <dbReference type="ARBA" id="ARBA00023082"/>
    </source>
</evidence>
<dbReference type="Gene3D" id="1.10.1740.10">
    <property type="match status" value="1"/>
</dbReference>
<dbReference type="InterPro" id="IPR039425">
    <property type="entry name" value="RNA_pol_sigma-70-like"/>
</dbReference>
<dbReference type="SUPFAM" id="SSF88946">
    <property type="entry name" value="Sigma2 domain of RNA polymerase sigma factors"/>
    <property type="match status" value="1"/>
</dbReference>
<evidence type="ECO:0000313" key="7">
    <source>
        <dbReference type="EMBL" id="MCJ0743033.1"/>
    </source>
</evidence>
<evidence type="ECO:0000259" key="5">
    <source>
        <dbReference type="Pfam" id="PF04542"/>
    </source>
</evidence>
<dbReference type="SUPFAM" id="SSF88659">
    <property type="entry name" value="Sigma3 and sigma4 domains of RNA polymerase sigma factors"/>
    <property type="match status" value="1"/>
</dbReference>
<dbReference type="Pfam" id="PF08281">
    <property type="entry name" value="Sigma70_r4_2"/>
    <property type="match status" value="1"/>
</dbReference>
<proteinExistence type="inferred from homology"/>
<name>A0ABS9ZXL3_9SPHI</name>
<organism evidence="7 8">
    <name type="scientific">Pedobacter montanisoli</name>
    <dbReference type="NCBI Taxonomy" id="2923277"/>
    <lineage>
        <taxon>Bacteria</taxon>
        <taxon>Pseudomonadati</taxon>
        <taxon>Bacteroidota</taxon>
        <taxon>Sphingobacteriia</taxon>
        <taxon>Sphingobacteriales</taxon>
        <taxon>Sphingobacteriaceae</taxon>
        <taxon>Pedobacter</taxon>
    </lineage>
</organism>
<dbReference type="InterPro" id="IPR013325">
    <property type="entry name" value="RNA_pol_sigma_r2"/>
</dbReference>
<keyword evidence="2" id="KW-0805">Transcription regulation</keyword>
<evidence type="ECO:0000256" key="1">
    <source>
        <dbReference type="ARBA" id="ARBA00010641"/>
    </source>
</evidence>
<comment type="similarity">
    <text evidence="1">Belongs to the sigma-70 factor family. ECF subfamily.</text>
</comment>
<feature type="domain" description="RNA polymerase sigma-70 region 2" evidence="5">
    <location>
        <begin position="13"/>
        <end position="79"/>
    </location>
</feature>
<dbReference type="Pfam" id="PF04542">
    <property type="entry name" value="Sigma70_r2"/>
    <property type="match status" value="1"/>
</dbReference>
<dbReference type="InterPro" id="IPR014284">
    <property type="entry name" value="RNA_pol_sigma-70_dom"/>
</dbReference>
<protein>
    <submittedName>
        <fullName evidence="7">Sigma-70 family RNA polymerase sigma factor</fullName>
    </submittedName>
</protein>
<dbReference type="InterPro" id="IPR013324">
    <property type="entry name" value="RNA_pol_sigma_r3/r4-like"/>
</dbReference>
<dbReference type="Gene3D" id="1.10.10.10">
    <property type="entry name" value="Winged helix-like DNA-binding domain superfamily/Winged helix DNA-binding domain"/>
    <property type="match status" value="1"/>
</dbReference>
<dbReference type="InterPro" id="IPR036388">
    <property type="entry name" value="WH-like_DNA-bd_sf"/>
</dbReference>
<dbReference type="Proteomes" id="UP001165460">
    <property type="component" value="Unassembled WGS sequence"/>
</dbReference>
<sequence length="170" mass="20039">MQSGNNTQIFLELINQHKGIIHKATKMYMNQLEDQEDLFQEIVGQLWKAYPTFKGNSKFSTWMYRVALNTAIVFFKKEHKKLDKISLDHEFDIADINDNSHEKEEKLAYLYKAVRELNPIEKALIFLYLEDLSHKEIAENLGISEINARVKLSRTKEKLQQIIKNNGYEF</sequence>
<keyword evidence="3" id="KW-0731">Sigma factor</keyword>
<evidence type="ECO:0000256" key="2">
    <source>
        <dbReference type="ARBA" id="ARBA00023015"/>
    </source>
</evidence>
<dbReference type="RefSeq" id="WP_243362039.1">
    <property type="nucleotide sequence ID" value="NZ_JALGBH010000002.1"/>
</dbReference>
<dbReference type="EMBL" id="JALGBH010000002">
    <property type="protein sequence ID" value="MCJ0743033.1"/>
    <property type="molecule type" value="Genomic_DNA"/>
</dbReference>
<evidence type="ECO:0000259" key="6">
    <source>
        <dbReference type="Pfam" id="PF08281"/>
    </source>
</evidence>
<gene>
    <name evidence="7" type="ORF">MMF97_09950</name>
</gene>
<dbReference type="InterPro" id="IPR013249">
    <property type="entry name" value="RNA_pol_sigma70_r4_t2"/>
</dbReference>
<dbReference type="PANTHER" id="PTHR43133">
    <property type="entry name" value="RNA POLYMERASE ECF-TYPE SIGMA FACTO"/>
    <property type="match status" value="1"/>
</dbReference>
<dbReference type="NCBIfam" id="TIGR02937">
    <property type="entry name" value="sigma70-ECF"/>
    <property type="match status" value="1"/>
</dbReference>
<keyword evidence="4" id="KW-0804">Transcription</keyword>
<dbReference type="PANTHER" id="PTHR43133:SF45">
    <property type="entry name" value="RNA POLYMERASE ECF-TYPE SIGMA FACTOR"/>
    <property type="match status" value="1"/>
</dbReference>
<dbReference type="InterPro" id="IPR007627">
    <property type="entry name" value="RNA_pol_sigma70_r2"/>
</dbReference>
<evidence type="ECO:0000313" key="8">
    <source>
        <dbReference type="Proteomes" id="UP001165460"/>
    </source>
</evidence>
<keyword evidence="8" id="KW-1185">Reference proteome</keyword>
<comment type="caution">
    <text evidence="7">The sequence shown here is derived from an EMBL/GenBank/DDBJ whole genome shotgun (WGS) entry which is preliminary data.</text>
</comment>
<feature type="domain" description="RNA polymerase sigma factor 70 region 4 type 2" evidence="6">
    <location>
        <begin position="109"/>
        <end position="159"/>
    </location>
</feature>